<keyword evidence="3" id="KW-1185">Reference proteome</keyword>
<comment type="caution">
    <text evidence="2">The sequence shown here is derived from an EMBL/GenBank/DDBJ whole genome shotgun (WGS) entry which is preliminary data.</text>
</comment>
<evidence type="ECO:0000256" key="1">
    <source>
        <dbReference type="SAM" id="MobiDB-lite"/>
    </source>
</evidence>
<accession>A0A498IJH9</accession>
<reference evidence="2 3" key="1">
    <citation type="submission" date="2018-10" db="EMBL/GenBank/DDBJ databases">
        <title>A high-quality apple genome assembly.</title>
        <authorList>
            <person name="Hu J."/>
        </authorList>
    </citation>
    <scope>NUCLEOTIDE SEQUENCE [LARGE SCALE GENOMIC DNA]</scope>
    <source>
        <strain evidence="3">cv. HFTH1</strain>
        <tissue evidence="2">Young leaf</tissue>
    </source>
</reference>
<proteinExistence type="predicted"/>
<feature type="region of interest" description="Disordered" evidence="1">
    <location>
        <begin position="33"/>
        <end position="60"/>
    </location>
</feature>
<evidence type="ECO:0000313" key="3">
    <source>
        <dbReference type="Proteomes" id="UP000290289"/>
    </source>
</evidence>
<sequence>MIHGLEHIELELLCSVGSQVYFSINPTNLLSIEENGSHESHQGLQQKKKRREEEVGVQVS</sequence>
<organism evidence="2 3">
    <name type="scientific">Malus domestica</name>
    <name type="common">Apple</name>
    <name type="synonym">Pyrus malus</name>
    <dbReference type="NCBI Taxonomy" id="3750"/>
    <lineage>
        <taxon>Eukaryota</taxon>
        <taxon>Viridiplantae</taxon>
        <taxon>Streptophyta</taxon>
        <taxon>Embryophyta</taxon>
        <taxon>Tracheophyta</taxon>
        <taxon>Spermatophyta</taxon>
        <taxon>Magnoliopsida</taxon>
        <taxon>eudicotyledons</taxon>
        <taxon>Gunneridae</taxon>
        <taxon>Pentapetalae</taxon>
        <taxon>rosids</taxon>
        <taxon>fabids</taxon>
        <taxon>Rosales</taxon>
        <taxon>Rosaceae</taxon>
        <taxon>Amygdaloideae</taxon>
        <taxon>Maleae</taxon>
        <taxon>Malus</taxon>
    </lineage>
</organism>
<dbReference type="AlphaFoldDB" id="A0A498IJH9"/>
<protein>
    <submittedName>
        <fullName evidence="2">Uncharacterized protein</fullName>
    </submittedName>
</protein>
<dbReference type="EMBL" id="RDQH01000337">
    <property type="protein sequence ID" value="RXH83516.1"/>
    <property type="molecule type" value="Genomic_DNA"/>
</dbReference>
<gene>
    <name evidence="2" type="ORF">DVH24_005769</name>
</gene>
<name>A0A498IJH9_MALDO</name>
<dbReference type="Proteomes" id="UP000290289">
    <property type="component" value="Chromosome 11"/>
</dbReference>
<evidence type="ECO:0000313" key="2">
    <source>
        <dbReference type="EMBL" id="RXH83516.1"/>
    </source>
</evidence>